<comment type="caution">
    <text evidence="2">The sequence shown here is derived from an EMBL/GenBank/DDBJ whole genome shotgun (WGS) entry which is preliminary data.</text>
</comment>
<proteinExistence type="predicted"/>
<protein>
    <recommendedName>
        <fullName evidence="1">Ysc84 actin-binding domain-containing protein</fullName>
    </recommendedName>
</protein>
<evidence type="ECO:0000313" key="3">
    <source>
        <dbReference type="Proteomes" id="UP000813444"/>
    </source>
</evidence>
<keyword evidence="3" id="KW-1185">Reference proteome</keyword>
<sequence length="290" mass="30590">MVSSPSSPPRPSLLRAANLISTKGFWPTDMARDCAKAARILHSFSSGSSCLVTIPPSVLRRCAGLAIFNLLRPGAFHGSSLAAGSGILIARSPDGLSWSAPSSFVVSTIGAGFLLGLDVYDCVCVFHTPEQLAAFANSHVSLPDGVHIMTGPVSNAATVETGRGDDPPVWSYIKSRGLRADIQIDGTVVVSRSDANAAFYRNSNISPEQILSGHVSWPAEARPLLEVLRVIDGSPDINKAILQEVARQPSPGDVVLGKRPMLIRASPYTDGDSDSEDSIVGEDYILARAA</sequence>
<accession>A0A8K0SJS6</accession>
<dbReference type="AlphaFoldDB" id="A0A8K0SJS6"/>
<evidence type="ECO:0000313" key="2">
    <source>
        <dbReference type="EMBL" id="KAH7309566.1"/>
    </source>
</evidence>
<evidence type="ECO:0000259" key="1">
    <source>
        <dbReference type="Pfam" id="PF04366"/>
    </source>
</evidence>
<dbReference type="EMBL" id="JAGPNK010000013">
    <property type="protein sequence ID" value="KAH7309566.1"/>
    <property type="molecule type" value="Genomic_DNA"/>
</dbReference>
<dbReference type="InterPro" id="IPR007461">
    <property type="entry name" value="Ysc84_actin-binding"/>
</dbReference>
<reference evidence="2" key="1">
    <citation type="journal article" date="2021" name="Nat. Commun.">
        <title>Genetic determinants of endophytism in the Arabidopsis root mycobiome.</title>
        <authorList>
            <person name="Mesny F."/>
            <person name="Miyauchi S."/>
            <person name="Thiergart T."/>
            <person name="Pickel B."/>
            <person name="Atanasova L."/>
            <person name="Karlsson M."/>
            <person name="Huettel B."/>
            <person name="Barry K.W."/>
            <person name="Haridas S."/>
            <person name="Chen C."/>
            <person name="Bauer D."/>
            <person name="Andreopoulos W."/>
            <person name="Pangilinan J."/>
            <person name="LaButti K."/>
            <person name="Riley R."/>
            <person name="Lipzen A."/>
            <person name="Clum A."/>
            <person name="Drula E."/>
            <person name="Henrissat B."/>
            <person name="Kohler A."/>
            <person name="Grigoriev I.V."/>
            <person name="Martin F.M."/>
            <person name="Hacquard S."/>
        </authorList>
    </citation>
    <scope>NUCLEOTIDE SEQUENCE</scope>
    <source>
        <strain evidence="2">MPI-CAGE-CH-0235</strain>
    </source>
</reference>
<dbReference type="PANTHER" id="PTHR15629:SF8">
    <property type="entry name" value="DUF500 DOMAIN PROTEIN (AFU_ORTHOLOGUE AFUA_5G07310)"/>
    <property type="match status" value="1"/>
</dbReference>
<dbReference type="GO" id="GO:0035091">
    <property type="term" value="F:phosphatidylinositol binding"/>
    <property type="evidence" value="ECO:0007669"/>
    <property type="project" value="TreeGrafter"/>
</dbReference>
<dbReference type="PANTHER" id="PTHR15629">
    <property type="entry name" value="SH3YL1 PROTEIN"/>
    <property type="match status" value="1"/>
</dbReference>
<feature type="domain" description="Ysc84 actin-binding" evidence="1">
    <location>
        <begin position="108"/>
        <end position="229"/>
    </location>
</feature>
<gene>
    <name evidence="2" type="ORF">B0I35DRAFT_83427</name>
</gene>
<dbReference type="Pfam" id="PF04366">
    <property type="entry name" value="Ysc84"/>
    <property type="match status" value="1"/>
</dbReference>
<dbReference type="Proteomes" id="UP000813444">
    <property type="component" value="Unassembled WGS sequence"/>
</dbReference>
<dbReference type="OrthoDB" id="10255128at2759"/>
<dbReference type="InterPro" id="IPR051702">
    <property type="entry name" value="SH3_domain_YSC84-like"/>
</dbReference>
<organism evidence="2 3">
    <name type="scientific">Stachybotrys elegans</name>
    <dbReference type="NCBI Taxonomy" id="80388"/>
    <lineage>
        <taxon>Eukaryota</taxon>
        <taxon>Fungi</taxon>
        <taxon>Dikarya</taxon>
        <taxon>Ascomycota</taxon>
        <taxon>Pezizomycotina</taxon>
        <taxon>Sordariomycetes</taxon>
        <taxon>Hypocreomycetidae</taxon>
        <taxon>Hypocreales</taxon>
        <taxon>Stachybotryaceae</taxon>
        <taxon>Stachybotrys</taxon>
    </lineage>
</organism>
<dbReference type="CDD" id="cd11524">
    <property type="entry name" value="SYLF"/>
    <property type="match status" value="1"/>
</dbReference>
<name>A0A8K0SJS6_9HYPO</name>